<accession>A0A316TSB3</accession>
<reference evidence="2 3" key="1">
    <citation type="submission" date="2018-05" db="EMBL/GenBank/DDBJ databases">
        <title>Rhodohalobacter halophilus gen. nov., sp. nov., a moderately halophilic member of the family Balneolaceae.</title>
        <authorList>
            <person name="Liu Z.-W."/>
        </authorList>
    </citation>
    <scope>NUCLEOTIDE SEQUENCE [LARGE SCALE GENOMIC DNA]</scope>
    <source>
        <strain evidence="2 3">8A47</strain>
    </source>
</reference>
<dbReference type="SUPFAM" id="SSF48452">
    <property type="entry name" value="TPR-like"/>
    <property type="match status" value="1"/>
</dbReference>
<dbReference type="InterPro" id="IPR011990">
    <property type="entry name" value="TPR-like_helical_dom_sf"/>
</dbReference>
<feature type="transmembrane region" description="Helical" evidence="1">
    <location>
        <begin position="31"/>
        <end position="52"/>
    </location>
</feature>
<keyword evidence="3" id="KW-1185">Reference proteome</keyword>
<dbReference type="OrthoDB" id="9808622at2"/>
<keyword evidence="1" id="KW-0812">Transmembrane</keyword>
<evidence type="ECO:0000313" key="2">
    <source>
        <dbReference type="EMBL" id="PWN07523.1"/>
    </source>
</evidence>
<dbReference type="Pfam" id="PF14559">
    <property type="entry name" value="TPR_19"/>
    <property type="match status" value="1"/>
</dbReference>
<name>A0A316TSB3_9BACT</name>
<dbReference type="EMBL" id="QGGB01000003">
    <property type="protein sequence ID" value="PWN07523.1"/>
    <property type="molecule type" value="Genomic_DNA"/>
</dbReference>
<evidence type="ECO:0000256" key="1">
    <source>
        <dbReference type="SAM" id="Phobius"/>
    </source>
</evidence>
<gene>
    <name evidence="2" type="ORF">DDZ15_04495</name>
</gene>
<dbReference type="RefSeq" id="WP_109645314.1">
    <property type="nucleotide sequence ID" value="NZ_QGGB01000003.1"/>
</dbReference>
<evidence type="ECO:0000313" key="3">
    <source>
        <dbReference type="Proteomes" id="UP000245533"/>
    </source>
</evidence>
<organism evidence="2 3">
    <name type="scientific">Rhodohalobacter mucosus</name>
    <dbReference type="NCBI Taxonomy" id="2079485"/>
    <lineage>
        <taxon>Bacteria</taxon>
        <taxon>Pseudomonadati</taxon>
        <taxon>Balneolota</taxon>
        <taxon>Balneolia</taxon>
        <taxon>Balneolales</taxon>
        <taxon>Balneolaceae</taxon>
        <taxon>Rhodohalobacter</taxon>
    </lineage>
</organism>
<sequence length="228" mass="25227">MSKKLSKEDLEQDLLIEYSSRIMHFYNQNKAAVWGGGIAIVLIIGLVVGYVIRSSQQAETARELLSVAEQEYLQGNYEIALNGSEEDFTLGFVQIADNYGNTTAGNLAFYYAAASEFELGMYEEALMHIQNYEVPEGVVGVSPISLHATILSELGRYEEAASMFERAANWDQNDSTTPLNLYSAAEAYREAGLNDESRQIVDTILDEYPNSPVSVRAERLKGLLATAD</sequence>
<protein>
    <submittedName>
        <fullName evidence="2">Uncharacterized protein</fullName>
    </submittedName>
</protein>
<dbReference type="Proteomes" id="UP000245533">
    <property type="component" value="Unassembled WGS sequence"/>
</dbReference>
<keyword evidence="1" id="KW-0472">Membrane</keyword>
<comment type="caution">
    <text evidence="2">The sequence shown here is derived from an EMBL/GenBank/DDBJ whole genome shotgun (WGS) entry which is preliminary data.</text>
</comment>
<dbReference type="AlphaFoldDB" id="A0A316TSB3"/>
<proteinExistence type="predicted"/>
<dbReference type="Gene3D" id="1.25.40.10">
    <property type="entry name" value="Tetratricopeptide repeat domain"/>
    <property type="match status" value="1"/>
</dbReference>
<keyword evidence="1" id="KW-1133">Transmembrane helix</keyword>